<reference evidence="1 2" key="1">
    <citation type="journal article" date="2007" name="DNA Res.">
        <title>Complete genomic structure of the bloom-forming toxic cyanobacterium Microcystis aeruginosa NIES-843.</title>
        <authorList>
            <person name="Kaneko T."/>
            <person name="Nakajima N."/>
            <person name="Okamoto S."/>
            <person name="Suzuki I."/>
            <person name="Tanabe Y."/>
            <person name="Tamaoki M."/>
            <person name="Nakamura Y."/>
            <person name="Kasai F."/>
            <person name="Watanabe A."/>
            <person name="Kawashima K."/>
            <person name="Kishida Y."/>
            <person name="Ono A."/>
            <person name="Shimizu Y."/>
            <person name="Takahashi C."/>
            <person name="Minami C."/>
            <person name="Fujishiro T."/>
            <person name="Kohara M."/>
            <person name="Katoh M."/>
            <person name="Nakazaki N."/>
            <person name="Nakayama S."/>
            <person name="Yamada M."/>
            <person name="Tabata S."/>
            <person name="Watanabe M.M."/>
        </authorList>
    </citation>
    <scope>NUCLEOTIDE SEQUENCE [LARGE SCALE GENOMIC DNA]</scope>
    <source>
        <strain evidence="2">NIES-843 / IAM M-247</strain>
    </source>
</reference>
<gene>
    <name evidence="1" type="ordered locus">MAE_46840</name>
</gene>
<dbReference type="PaxDb" id="449447-MAE_46840"/>
<dbReference type="EMBL" id="AP009552">
    <property type="protein sequence ID" value="BAG04506.1"/>
    <property type="molecule type" value="Genomic_DNA"/>
</dbReference>
<protein>
    <submittedName>
        <fullName evidence="1">Uncharacterized protein</fullName>
    </submittedName>
</protein>
<proteinExistence type="predicted"/>
<dbReference type="AlphaFoldDB" id="B0JUQ8"/>
<dbReference type="EnsemblBacteria" id="BAG04506">
    <property type="protein sequence ID" value="BAG04506"/>
    <property type="gene ID" value="MAE_46840"/>
</dbReference>
<name>B0JUQ8_MICAN</name>
<accession>B0JUQ8</accession>
<dbReference type="HOGENOM" id="CLU_136749_0_0_3"/>
<evidence type="ECO:0000313" key="1">
    <source>
        <dbReference type="EMBL" id="BAG04506.1"/>
    </source>
</evidence>
<dbReference type="KEGG" id="mar:MAE_46840"/>
<dbReference type="Proteomes" id="UP000001510">
    <property type="component" value="Chromosome"/>
</dbReference>
<evidence type="ECO:0000313" key="2">
    <source>
        <dbReference type="Proteomes" id="UP000001510"/>
    </source>
</evidence>
<keyword evidence="2" id="KW-1185">Reference proteome</keyword>
<organism evidence="1 2">
    <name type="scientific">Microcystis aeruginosa (strain NIES-843 / IAM M-2473)</name>
    <dbReference type="NCBI Taxonomy" id="449447"/>
    <lineage>
        <taxon>Bacteria</taxon>
        <taxon>Bacillati</taxon>
        <taxon>Cyanobacteriota</taxon>
        <taxon>Cyanophyceae</taxon>
        <taxon>Oscillatoriophycideae</taxon>
        <taxon>Chroococcales</taxon>
        <taxon>Microcystaceae</taxon>
        <taxon>Microcystis</taxon>
    </lineage>
</organism>
<dbReference type="eggNOG" id="ENOG50333W2">
    <property type="taxonomic scope" value="Bacteria"/>
</dbReference>
<sequence>MIEVMMFNLSKLFFFLVLTTCSGCSPIRFSPTSNLPTNFMREMNMPITENLPIKNITLVSREERIPPKGVSPHPNRDIAFADVFVHLENSQETTIKLNIQKIEIRNVSDSKLQDFSFVPQTVELKPLENSELVFHLSNKTGYVGQDKVKAVLAYQVKNQVRVIESEAVTVNNN</sequence>